<accession>A0A7J8MN73</accession>
<name>A0A7J8MN73_9ROSI</name>
<dbReference type="EMBL" id="JABEZX010000009">
    <property type="protein sequence ID" value="MBA0566086.1"/>
    <property type="molecule type" value="Genomic_DNA"/>
</dbReference>
<organism evidence="1 2">
    <name type="scientific">Gossypium lobatum</name>
    <dbReference type="NCBI Taxonomy" id="34289"/>
    <lineage>
        <taxon>Eukaryota</taxon>
        <taxon>Viridiplantae</taxon>
        <taxon>Streptophyta</taxon>
        <taxon>Embryophyta</taxon>
        <taxon>Tracheophyta</taxon>
        <taxon>Spermatophyta</taxon>
        <taxon>Magnoliopsida</taxon>
        <taxon>eudicotyledons</taxon>
        <taxon>Gunneridae</taxon>
        <taxon>Pentapetalae</taxon>
        <taxon>rosids</taxon>
        <taxon>malvids</taxon>
        <taxon>Malvales</taxon>
        <taxon>Malvaceae</taxon>
        <taxon>Malvoideae</taxon>
        <taxon>Gossypium</taxon>
    </lineage>
</organism>
<evidence type="ECO:0000313" key="2">
    <source>
        <dbReference type="Proteomes" id="UP000593572"/>
    </source>
</evidence>
<proteinExistence type="predicted"/>
<evidence type="ECO:0000313" key="1">
    <source>
        <dbReference type="EMBL" id="MBA0566086.1"/>
    </source>
</evidence>
<sequence>MELIPQLERLTPGMRLFLNIDGVVQNSIGLSATGGVLRDEARQWLLSYNQHLWKCS</sequence>
<feature type="non-terminal residue" evidence="1">
    <location>
        <position position="56"/>
    </location>
</feature>
<reference evidence="1 2" key="1">
    <citation type="journal article" date="2019" name="Genome Biol. Evol.">
        <title>Insights into the evolution of the New World diploid cottons (Gossypium, subgenus Houzingenia) based on genome sequencing.</title>
        <authorList>
            <person name="Grover C.E."/>
            <person name="Arick M.A. 2nd"/>
            <person name="Thrash A."/>
            <person name="Conover J.L."/>
            <person name="Sanders W.S."/>
            <person name="Peterson D.G."/>
            <person name="Frelichowski J.E."/>
            <person name="Scheffler J.A."/>
            <person name="Scheffler B.E."/>
            <person name="Wendel J.F."/>
        </authorList>
    </citation>
    <scope>NUCLEOTIDE SEQUENCE [LARGE SCALE GENOMIC DNA]</scope>
    <source>
        <strain evidence="1">157</strain>
        <tissue evidence="1">Leaf</tissue>
    </source>
</reference>
<keyword evidence="2" id="KW-1185">Reference proteome</keyword>
<dbReference type="Proteomes" id="UP000593572">
    <property type="component" value="Unassembled WGS sequence"/>
</dbReference>
<gene>
    <name evidence="1" type="ORF">Golob_010935</name>
</gene>
<comment type="caution">
    <text evidence="1">The sequence shown here is derived from an EMBL/GenBank/DDBJ whole genome shotgun (WGS) entry which is preliminary data.</text>
</comment>
<dbReference type="AlphaFoldDB" id="A0A7J8MN73"/>
<protein>
    <submittedName>
        <fullName evidence="1">Uncharacterized protein</fullName>
    </submittedName>
</protein>